<feature type="non-terminal residue" evidence="5">
    <location>
        <position position="1"/>
    </location>
</feature>
<keyword evidence="1" id="KW-0479">Metal-binding</keyword>
<dbReference type="Gene3D" id="1.10.238.10">
    <property type="entry name" value="EF-hand"/>
    <property type="match status" value="1"/>
</dbReference>
<sequence length="211" mass="24268">LIVKLTKKQSEVKKKDLTLDMFQPSRYKPNDLDQMAEDTKFSKREVRCLYRAFKQECPNGIVDEESFRDIYEKIFPLGDAGQYAHLVFSAIDNERTGGITFGDFMEFLSVICKGTTHDKILWAFKFYDVDKNGFISKDEMVKVSDSIHELMGVNGTTPKSGSKTVKHIEQVFDTMDLNSDGKITIEEFIIYCTSNQEVYESMTFLTKQKVV</sequence>
<accession>A0A0K2TN05</accession>
<proteinExistence type="predicted"/>
<evidence type="ECO:0000256" key="2">
    <source>
        <dbReference type="ARBA" id="ARBA00022737"/>
    </source>
</evidence>
<feature type="domain" description="EF-hand" evidence="4">
    <location>
        <begin position="115"/>
        <end position="150"/>
    </location>
</feature>
<keyword evidence="2" id="KW-0677">Repeat</keyword>
<reference evidence="5" key="1">
    <citation type="submission" date="2014-05" db="EMBL/GenBank/DDBJ databases">
        <authorList>
            <person name="Chronopoulou M."/>
        </authorList>
    </citation>
    <scope>NUCLEOTIDE SEQUENCE</scope>
    <source>
        <tissue evidence="5">Whole organism</tissue>
    </source>
</reference>
<dbReference type="InterPro" id="IPR028846">
    <property type="entry name" value="Recoverin"/>
</dbReference>
<dbReference type="PROSITE" id="PS00018">
    <property type="entry name" value="EF_HAND_1"/>
    <property type="match status" value="2"/>
</dbReference>
<dbReference type="PROSITE" id="PS50222">
    <property type="entry name" value="EF_HAND_2"/>
    <property type="match status" value="2"/>
</dbReference>
<feature type="domain" description="EF-hand" evidence="4">
    <location>
        <begin position="163"/>
        <end position="198"/>
    </location>
</feature>
<dbReference type="Pfam" id="PF13499">
    <property type="entry name" value="EF-hand_7"/>
    <property type="match status" value="1"/>
</dbReference>
<dbReference type="OrthoDB" id="191686at2759"/>
<dbReference type="InterPro" id="IPR011992">
    <property type="entry name" value="EF-hand-dom_pair"/>
</dbReference>
<dbReference type="EMBL" id="HACA01009651">
    <property type="protein sequence ID" value="CDW27012.1"/>
    <property type="molecule type" value="Transcribed_RNA"/>
</dbReference>
<gene>
    <name evidence="5" type="primary">KCNIP3</name>
</gene>
<dbReference type="AlphaFoldDB" id="A0A0K2TN05"/>
<name>A0A0K2TN05_LEPSM</name>
<dbReference type="PANTHER" id="PTHR23055:SF167">
    <property type="entry name" value="EF-HAND DOMAIN-CONTAINING PROTEIN"/>
    <property type="match status" value="1"/>
</dbReference>
<dbReference type="InterPro" id="IPR018247">
    <property type="entry name" value="EF_Hand_1_Ca_BS"/>
</dbReference>
<dbReference type="GO" id="GO:0005509">
    <property type="term" value="F:calcium ion binding"/>
    <property type="evidence" value="ECO:0007669"/>
    <property type="project" value="InterPro"/>
</dbReference>
<dbReference type="CDD" id="cd00051">
    <property type="entry name" value="EFh"/>
    <property type="match status" value="2"/>
</dbReference>
<evidence type="ECO:0000259" key="4">
    <source>
        <dbReference type="PROSITE" id="PS50222"/>
    </source>
</evidence>
<dbReference type="Pfam" id="PF13833">
    <property type="entry name" value="EF-hand_8"/>
    <property type="match status" value="1"/>
</dbReference>
<dbReference type="PANTHER" id="PTHR23055">
    <property type="entry name" value="CALCIUM BINDING PROTEINS"/>
    <property type="match status" value="1"/>
</dbReference>
<keyword evidence="3" id="KW-0106">Calcium</keyword>
<evidence type="ECO:0000256" key="1">
    <source>
        <dbReference type="ARBA" id="ARBA00022723"/>
    </source>
</evidence>
<protein>
    <submittedName>
        <fullName evidence="5">Kv channel interacting protein 3, calsenilin [Chrysemys picta]</fullName>
    </submittedName>
</protein>
<evidence type="ECO:0000256" key="3">
    <source>
        <dbReference type="ARBA" id="ARBA00022837"/>
    </source>
</evidence>
<dbReference type="PRINTS" id="PR00450">
    <property type="entry name" value="RECOVERIN"/>
</dbReference>
<dbReference type="InterPro" id="IPR002048">
    <property type="entry name" value="EF_hand_dom"/>
</dbReference>
<dbReference type="SUPFAM" id="SSF47473">
    <property type="entry name" value="EF-hand"/>
    <property type="match status" value="1"/>
</dbReference>
<organism evidence="5">
    <name type="scientific">Lepeophtheirus salmonis</name>
    <name type="common">Salmon louse</name>
    <name type="synonym">Caligus salmonis</name>
    <dbReference type="NCBI Taxonomy" id="72036"/>
    <lineage>
        <taxon>Eukaryota</taxon>
        <taxon>Metazoa</taxon>
        <taxon>Ecdysozoa</taxon>
        <taxon>Arthropoda</taxon>
        <taxon>Crustacea</taxon>
        <taxon>Multicrustacea</taxon>
        <taxon>Hexanauplia</taxon>
        <taxon>Copepoda</taxon>
        <taxon>Siphonostomatoida</taxon>
        <taxon>Caligidae</taxon>
        <taxon>Lepeophtheirus</taxon>
    </lineage>
</organism>
<dbReference type="SMART" id="SM00054">
    <property type="entry name" value="EFh"/>
    <property type="match status" value="3"/>
</dbReference>
<evidence type="ECO:0000313" key="5">
    <source>
        <dbReference type="EMBL" id="CDW27012.1"/>
    </source>
</evidence>